<dbReference type="RefSeq" id="WP_075725762.1">
    <property type="nucleotide sequence ID" value="NZ_CP009245.1"/>
</dbReference>
<accession>A0A1L7CFA3</accession>
<dbReference type="OrthoDB" id="9930859at2"/>
<gene>
    <name evidence="2" type="ORF">CAQU_05130</name>
</gene>
<name>A0A1L7CFA3_9CORY</name>
<evidence type="ECO:0000256" key="1">
    <source>
        <dbReference type="SAM" id="MobiDB-lite"/>
    </source>
</evidence>
<dbReference type="KEGG" id="caqu:CAQU_05130"/>
<dbReference type="EMBL" id="CP009245">
    <property type="protein sequence ID" value="APT84541.1"/>
    <property type="molecule type" value="Genomic_DNA"/>
</dbReference>
<protein>
    <submittedName>
        <fullName evidence="2">Uncharacterized protein</fullName>
    </submittedName>
</protein>
<dbReference type="AlphaFoldDB" id="A0A1L7CFA3"/>
<feature type="region of interest" description="Disordered" evidence="1">
    <location>
        <begin position="213"/>
        <end position="238"/>
    </location>
</feature>
<sequence>MNATAESPRTLSSLLASIKQDLFSRANLTLASGAAAVAALGLAGGFDAAPPEITEMVVDSQQTYQVAPFEFEVEKVSPTKQGVEINVVATNSTKSPIDSLTISRMFTPPTDGDSSADSADGQVSTLDTMALDPDDAHPMALVTRDGGFFGGYLNPGVPSRLTITLPWSVVKPAGKDHDGSLPGVGVYSLTQRKSSLDSSTGYFDPQLKGFIPVDAEKSPADPAPLAATEQPGPAGEQS</sequence>
<evidence type="ECO:0000313" key="3">
    <source>
        <dbReference type="Proteomes" id="UP000185478"/>
    </source>
</evidence>
<keyword evidence="3" id="KW-1185">Reference proteome</keyword>
<organism evidence="2 3">
    <name type="scientific">Corynebacterium aquilae DSM 44791</name>
    <dbReference type="NCBI Taxonomy" id="1431546"/>
    <lineage>
        <taxon>Bacteria</taxon>
        <taxon>Bacillati</taxon>
        <taxon>Actinomycetota</taxon>
        <taxon>Actinomycetes</taxon>
        <taxon>Mycobacteriales</taxon>
        <taxon>Corynebacteriaceae</taxon>
        <taxon>Corynebacterium</taxon>
    </lineage>
</organism>
<proteinExistence type="predicted"/>
<dbReference type="Proteomes" id="UP000185478">
    <property type="component" value="Chromosome"/>
</dbReference>
<reference evidence="2 3" key="1">
    <citation type="submission" date="2014-08" db="EMBL/GenBank/DDBJ databases">
        <title>Complete genome sequence of Corynebacterium aquilae S-613T(T) (=DSM 44791(T)), isolated from the choana of a healthy golden eagle.</title>
        <authorList>
            <person name="Ruckert C."/>
            <person name="Albersmeier A."/>
            <person name="Winkler A."/>
            <person name="Kalinowski J."/>
        </authorList>
    </citation>
    <scope>NUCLEOTIDE SEQUENCE [LARGE SCALE GENOMIC DNA]</scope>
    <source>
        <strain evidence="2 3">S-613</strain>
    </source>
</reference>
<dbReference type="STRING" id="1431546.CAQU_05130"/>
<evidence type="ECO:0000313" key="2">
    <source>
        <dbReference type="EMBL" id="APT84541.1"/>
    </source>
</evidence>